<reference evidence="4 5" key="1">
    <citation type="submission" date="2016-10" db="EMBL/GenBank/DDBJ databases">
        <authorList>
            <person name="de Groot N.N."/>
        </authorList>
    </citation>
    <scope>NUCLEOTIDE SEQUENCE [LARGE SCALE GENOMIC DNA]</scope>
    <source>
        <strain evidence="5">P4B,CCM 7963,CECT 7998,DSM 25260,IBRC-M 10614,KCTC 13821</strain>
    </source>
</reference>
<dbReference type="Pfam" id="PF00440">
    <property type="entry name" value="TetR_N"/>
    <property type="match status" value="1"/>
</dbReference>
<dbReference type="Gene3D" id="1.10.357.10">
    <property type="entry name" value="Tetracycline Repressor, domain 2"/>
    <property type="match status" value="1"/>
</dbReference>
<gene>
    <name evidence="4" type="ORF">SAMN05216352_12812</name>
</gene>
<dbReference type="InterPro" id="IPR009057">
    <property type="entry name" value="Homeodomain-like_sf"/>
</dbReference>
<proteinExistence type="predicted"/>
<dbReference type="PRINTS" id="PR00455">
    <property type="entry name" value="HTHTETR"/>
</dbReference>
<dbReference type="GO" id="GO:0003700">
    <property type="term" value="F:DNA-binding transcription factor activity"/>
    <property type="evidence" value="ECO:0007669"/>
    <property type="project" value="TreeGrafter"/>
</dbReference>
<evidence type="ECO:0000256" key="1">
    <source>
        <dbReference type="ARBA" id="ARBA00023125"/>
    </source>
</evidence>
<evidence type="ECO:0000313" key="5">
    <source>
        <dbReference type="Proteomes" id="UP000199017"/>
    </source>
</evidence>
<protein>
    <submittedName>
        <fullName evidence="4">Transcriptional regulator, TetR family</fullName>
    </submittedName>
</protein>
<feature type="domain" description="HTH tetR-type" evidence="3">
    <location>
        <begin position="8"/>
        <end position="68"/>
    </location>
</feature>
<keyword evidence="1 2" id="KW-0238">DNA-binding</keyword>
<evidence type="ECO:0000313" key="4">
    <source>
        <dbReference type="EMBL" id="SDJ17011.1"/>
    </source>
</evidence>
<evidence type="ECO:0000259" key="3">
    <source>
        <dbReference type="PROSITE" id="PS50977"/>
    </source>
</evidence>
<dbReference type="GO" id="GO:0000976">
    <property type="term" value="F:transcription cis-regulatory region binding"/>
    <property type="evidence" value="ECO:0007669"/>
    <property type="project" value="TreeGrafter"/>
</dbReference>
<dbReference type="InterPro" id="IPR036271">
    <property type="entry name" value="Tet_transcr_reg_TetR-rel_C_sf"/>
</dbReference>
<keyword evidence="5" id="KW-1185">Reference proteome</keyword>
<dbReference type="EMBL" id="FNDU01000028">
    <property type="protein sequence ID" value="SDJ17011.1"/>
    <property type="molecule type" value="Genomic_DNA"/>
</dbReference>
<accession>A0A1G8RJ90</accession>
<dbReference type="Proteomes" id="UP000199017">
    <property type="component" value="Unassembled WGS sequence"/>
</dbReference>
<organism evidence="4 5">
    <name type="scientific">Alteribacillus bidgolensis</name>
    <dbReference type="NCBI Taxonomy" id="930129"/>
    <lineage>
        <taxon>Bacteria</taxon>
        <taxon>Bacillati</taxon>
        <taxon>Bacillota</taxon>
        <taxon>Bacilli</taxon>
        <taxon>Bacillales</taxon>
        <taxon>Bacillaceae</taxon>
        <taxon>Alteribacillus</taxon>
    </lineage>
</organism>
<dbReference type="PANTHER" id="PTHR30055:SF226">
    <property type="entry name" value="HTH-TYPE TRANSCRIPTIONAL REGULATOR PKSA"/>
    <property type="match status" value="1"/>
</dbReference>
<evidence type="ECO:0000256" key="2">
    <source>
        <dbReference type="PROSITE-ProRule" id="PRU00335"/>
    </source>
</evidence>
<dbReference type="InterPro" id="IPR001647">
    <property type="entry name" value="HTH_TetR"/>
</dbReference>
<name>A0A1G8RJ90_9BACI</name>
<dbReference type="SUPFAM" id="SSF46689">
    <property type="entry name" value="Homeodomain-like"/>
    <property type="match status" value="1"/>
</dbReference>
<dbReference type="SUPFAM" id="SSF48498">
    <property type="entry name" value="Tetracyclin repressor-like, C-terminal domain"/>
    <property type="match status" value="1"/>
</dbReference>
<feature type="DNA-binding region" description="H-T-H motif" evidence="2">
    <location>
        <begin position="31"/>
        <end position="50"/>
    </location>
</feature>
<dbReference type="PROSITE" id="PS50977">
    <property type="entry name" value="HTH_TETR_2"/>
    <property type="match status" value="1"/>
</dbReference>
<sequence>MNVGNGKLNTSDKILLVAIDLMAEKGFKTVTTKEIATAAGISEMTLYRHFGSKKNLLEQGIDRFHYTWEMQKLFKEKLVWDLQTDLLLISKTYHEVMSRNGKMFLITLKERHNLPGIQKKMKNYPQQLKEMLTDYFTRMQVRGKMIPTNPETQAMSFIWMNYGAFMTNLIADEPFTDVSMEEFMTTSVALFARGLTP</sequence>
<dbReference type="InterPro" id="IPR050109">
    <property type="entry name" value="HTH-type_TetR-like_transc_reg"/>
</dbReference>
<dbReference type="AlphaFoldDB" id="A0A1G8RJ90"/>
<dbReference type="PANTHER" id="PTHR30055">
    <property type="entry name" value="HTH-TYPE TRANSCRIPTIONAL REGULATOR RUTR"/>
    <property type="match status" value="1"/>
</dbReference>
<dbReference type="STRING" id="930129.SAMN05216352_12812"/>